<name>A0A2Z4LPE5_9FLAO</name>
<keyword evidence="1" id="KW-0723">Serine/threonine-protein kinase</keyword>
<dbReference type="Proteomes" id="UP000248536">
    <property type="component" value="Chromosome"/>
</dbReference>
<keyword evidence="1" id="KW-0808">Transferase</keyword>
<accession>A0A2Z4LPE5</accession>
<evidence type="ECO:0000313" key="2">
    <source>
        <dbReference type="Proteomes" id="UP000248536"/>
    </source>
</evidence>
<dbReference type="GO" id="GO:0004674">
    <property type="term" value="F:protein serine/threonine kinase activity"/>
    <property type="evidence" value="ECO:0007669"/>
    <property type="project" value="UniProtKB-KW"/>
</dbReference>
<proteinExistence type="predicted"/>
<evidence type="ECO:0000313" key="1">
    <source>
        <dbReference type="EMBL" id="AWX43731.1"/>
    </source>
</evidence>
<gene>
    <name evidence="1" type="ORF">HME9304_00722</name>
</gene>
<keyword evidence="1" id="KW-0418">Kinase</keyword>
<keyword evidence="2" id="KW-1185">Reference proteome</keyword>
<protein>
    <submittedName>
        <fullName evidence="1">Non-specific serine/threonine protein kinase</fullName>
        <ecNumber evidence="1">2.7.11.1</ecNumber>
    </submittedName>
</protein>
<dbReference type="AlphaFoldDB" id="A0A2Z4LPE5"/>
<organism evidence="1 2">
    <name type="scientific">Flagellimonas maritima</name>
    <dbReference type="NCBI Taxonomy" id="1383885"/>
    <lineage>
        <taxon>Bacteria</taxon>
        <taxon>Pseudomonadati</taxon>
        <taxon>Bacteroidota</taxon>
        <taxon>Flavobacteriia</taxon>
        <taxon>Flavobacteriales</taxon>
        <taxon>Flavobacteriaceae</taxon>
        <taxon>Flagellimonas</taxon>
    </lineage>
</organism>
<dbReference type="KEGG" id="spon:HME9304_00722"/>
<sequence>MRQFFGLNVPVHGMVYPKDGSSSYFIKRFDCHGKGKNLLSRILHN</sequence>
<reference evidence="1 2" key="1">
    <citation type="submission" date="2018-06" db="EMBL/GenBank/DDBJ databases">
        <title>Spongiibacterium sp. HME9304 Genome sequencing and assembly.</title>
        <authorList>
            <person name="Kang H."/>
            <person name="Kim H."/>
            <person name="Joh K."/>
        </authorList>
    </citation>
    <scope>NUCLEOTIDE SEQUENCE [LARGE SCALE GENOMIC DNA]</scope>
    <source>
        <strain evidence="1 2">HME9304</strain>
    </source>
</reference>
<dbReference type="EMBL" id="CP030104">
    <property type="protein sequence ID" value="AWX43731.1"/>
    <property type="molecule type" value="Genomic_DNA"/>
</dbReference>
<dbReference type="EC" id="2.7.11.1" evidence="1"/>